<dbReference type="CDD" id="cd06261">
    <property type="entry name" value="TM_PBP2"/>
    <property type="match status" value="1"/>
</dbReference>
<evidence type="ECO:0000256" key="6">
    <source>
        <dbReference type="ARBA" id="ARBA00023136"/>
    </source>
</evidence>
<proteinExistence type="inferred from homology"/>
<dbReference type="InterPro" id="IPR000515">
    <property type="entry name" value="MetI-like"/>
</dbReference>
<reference evidence="9 10" key="1">
    <citation type="submission" date="2019-02" db="EMBL/GenBank/DDBJ databases">
        <title>Genomic Encyclopedia of Type Strains, Phase IV (KMG-IV): sequencing the most valuable type-strain genomes for metagenomic binning, comparative biology and taxonomic classification.</title>
        <authorList>
            <person name="Goeker M."/>
        </authorList>
    </citation>
    <scope>NUCLEOTIDE SEQUENCE [LARGE SCALE GENOMIC DNA]</scope>
    <source>
        <strain evidence="9 10">DSM 101727</strain>
    </source>
</reference>
<feature type="transmembrane region" description="Helical" evidence="7">
    <location>
        <begin position="286"/>
        <end position="308"/>
    </location>
</feature>
<evidence type="ECO:0000313" key="10">
    <source>
        <dbReference type="Proteomes" id="UP000294257"/>
    </source>
</evidence>
<evidence type="ECO:0000256" key="2">
    <source>
        <dbReference type="ARBA" id="ARBA00022448"/>
    </source>
</evidence>
<dbReference type="EMBL" id="SGWQ01000001">
    <property type="protein sequence ID" value="RZS45030.1"/>
    <property type="molecule type" value="Genomic_DNA"/>
</dbReference>
<dbReference type="PANTHER" id="PTHR43163:SF3">
    <property type="entry name" value="PEPTIDE ABC TRANSPORTER PERMEASE PROTEIN"/>
    <property type="match status" value="1"/>
</dbReference>
<gene>
    <name evidence="9" type="ORF">EV193_101914</name>
</gene>
<dbReference type="SUPFAM" id="SSF161098">
    <property type="entry name" value="MetI-like"/>
    <property type="match status" value="1"/>
</dbReference>
<evidence type="ECO:0000256" key="7">
    <source>
        <dbReference type="RuleBase" id="RU363032"/>
    </source>
</evidence>
<dbReference type="Gene3D" id="1.10.3720.10">
    <property type="entry name" value="MetI-like"/>
    <property type="match status" value="1"/>
</dbReference>
<keyword evidence="4 7" id="KW-0812">Transmembrane</keyword>
<accession>A0A4Q7L7Z6</accession>
<comment type="similarity">
    <text evidence="7">Belongs to the binding-protein-dependent transport system permease family.</text>
</comment>
<evidence type="ECO:0000259" key="8">
    <source>
        <dbReference type="PROSITE" id="PS50928"/>
    </source>
</evidence>
<organism evidence="9 10">
    <name type="scientific">Herbihabitans rhizosphaerae</name>
    <dbReference type="NCBI Taxonomy" id="1872711"/>
    <lineage>
        <taxon>Bacteria</taxon>
        <taxon>Bacillati</taxon>
        <taxon>Actinomycetota</taxon>
        <taxon>Actinomycetes</taxon>
        <taxon>Pseudonocardiales</taxon>
        <taxon>Pseudonocardiaceae</taxon>
        <taxon>Herbihabitans</taxon>
    </lineage>
</organism>
<dbReference type="Pfam" id="PF00528">
    <property type="entry name" value="BPD_transp_1"/>
    <property type="match status" value="1"/>
</dbReference>
<dbReference type="GO" id="GO:0005886">
    <property type="term" value="C:plasma membrane"/>
    <property type="evidence" value="ECO:0007669"/>
    <property type="project" value="UniProtKB-SubCell"/>
</dbReference>
<name>A0A4Q7L7Z6_9PSEU</name>
<dbReference type="InterPro" id="IPR045621">
    <property type="entry name" value="BPD_transp_1_N"/>
</dbReference>
<dbReference type="Proteomes" id="UP000294257">
    <property type="component" value="Unassembled WGS sequence"/>
</dbReference>
<keyword evidence="10" id="KW-1185">Reference proteome</keyword>
<dbReference type="GO" id="GO:0055085">
    <property type="term" value="P:transmembrane transport"/>
    <property type="evidence" value="ECO:0007669"/>
    <property type="project" value="InterPro"/>
</dbReference>
<keyword evidence="5 7" id="KW-1133">Transmembrane helix</keyword>
<keyword evidence="3" id="KW-1003">Cell membrane</keyword>
<dbReference type="Pfam" id="PF19300">
    <property type="entry name" value="BPD_transp_1_N"/>
    <property type="match status" value="1"/>
</dbReference>
<evidence type="ECO:0000256" key="4">
    <source>
        <dbReference type="ARBA" id="ARBA00022692"/>
    </source>
</evidence>
<evidence type="ECO:0000313" key="9">
    <source>
        <dbReference type="EMBL" id="RZS45030.1"/>
    </source>
</evidence>
<dbReference type="RefSeq" id="WP_130342628.1">
    <property type="nucleotide sequence ID" value="NZ_SGWQ01000001.1"/>
</dbReference>
<keyword evidence="2 7" id="KW-0813">Transport</keyword>
<comment type="caution">
    <text evidence="9">The sequence shown here is derived from an EMBL/GenBank/DDBJ whole genome shotgun (WGS) entry which is preliminary data.</text>
</comment>
<protein>
    <submittedName>
        <fullName evidence="9">Peptide/nickel transport system permease protein</fullName>
    </submittedName>
</protein>
<dbReference type="OrthoDB" id="9778910at2"/>
<sequence>MTRLLITRTLGIVGTLLVLSVVIFAATELLPGDAVSRVAGPQADPVQRALVAERLGLDRPAIERYVDWVGSAFGGDLGTSLTGRRPVAEIVGDRLGNSLLLAAAVYLPLIPLAVLLGTAAGLGSVGGRRGRLIDRVISFGTLAVLGVPEFLIAGLLLAVFAVWLHLFPPVSMASIGGSVLDTPEILVLPALSLLIVSLGAVIRLVRARAADVATSPYVESARLAGVRGPALVLRHVMPAVLGPAVQLIAVGFGTVVGGAVVVETLFDYPGIGNELQNAVASRDVPVVQGIALTLGAVTLIAVLAGDLVGRALDGVRR</sequence>
<evidence type="ECO:0000256" key="1">
    <source>
        <dbReference type="ARBA" id="ARBA00004651"/>
    </source>
</evidence>
<evidence type="ECO:0000256" key="3">
    <source>
        <dbReference type="ARBA" id="ARBA00022475"/>
    </source>
</evidence>
<dbReference type="AlphaFoldDB" id="A0A4Q7L7Z6"/>
<feature type="transmembrane region" description="Helical" evidence="7">
    <location>
        <begin position="137"/>
        <end position="166"/>
    </location>
</feature>
<feature type="transmembrane region" description="Helical" evidence="7">
    <location>
        <begin position="186"/>
        <end position="205"/>
    </location>
</feature>
<comment type="subcellular location">
    <subcellularLocation>
        <location evidence="1 7">Cell membrane</location>
        <topology evidence="1 7">Multi-pass membrane protein</topology>
    </subcellularLocation>
</comment>
<evidence type="ECO:0000256" key="5">
    <source>
        <dbReference type="ARBA" id="ARBA00022989"/>
    </source>
</evidence>
<dbReference type="InterPro" id="IPR035906">
    <property type="entry name" value="MetI-like_sf"/>
</dbReference>
<feature type="transmembrane region" description="Helical" evidence="7">
    <location>
        <begin position="244"/>
        <end position="266"/>
    </location>
</feature>
<dbReference type="PANTHER" id="PTHR43163">
    <property type="entry name" value="DIPEPTIDE TRANSPORT SYSTEM PERMEASE PROTEIN DPPB-RELATED"/>
    <property type="match status" value="1"/>
</dbReference>
<dbReference type="PROSITE" id="PS50928">
    <property type="entry name" value="ABC_TM1"/>
    <property type="match status" value="1"/>
</dbReference>
<keyword evidence="6 7" id="KW-0472">Membrane</keyword>
<feature type="transmembrane region" description="Helical" evidence="7">
    <location>
        <begin position="99"/>
        <end position="125"/>
    </location>
</feature>
<feature type="domain" description="ABC transmembrane type-1" evidence="8">
    <location>
        <begin position="95"/>
        <end position="309"/>
    </location>
</feature>